<proteinExistence type="predicted"/>
<sequence length="78" mass="9225">MKAPRINLQVFLSASRHRTRQQLSRNRKEIHYQNPLDLGKRCTRNGRAHGKITYHYQAKEDHRLRLGTWINPCSAQCV</sequence>
<reference evidence="1" key="1">
    <citation type="submission" date="2020-10" db="EMBL/GenBank/DDBJ databases">
        <title>Chromosome-scale genome assembly of the Allis shad, Alosa alosa.</title>
        <authorList>
            <person name="Margot Z."/>
            <person name="Christophe K."/>
            <person name="Cabau C."/>
            <person name="Louis A."/>
            <person name="Berthelot C."/>
            <person name="Parey E."/>
            <person name="Roest Crollius H."/>
            <person name="Montfort J."/>
            <person name="Robinson-Rechavi M."/>
            <person name="Bucao C."/>
            <person name="Bouchez O."/>
            <person name="Gislard M."/>
            <person name="Lluch J."/>
            <person name="Milhes M."/>
            <person name="Lampietro C."/>
            <person name="Lopez Roques C."/>
            <person name="Donnadieu C."/>
            <person name="Braasch I."/>
            <person name="Desvignes T."/>
            <person name="Postlethwait J."/>
            <person name="Bobe J."/>
            <person name="Guiguen Y."/>
        </authorList>
    </citation>
    <scope>NUCLEOTIDE SEQUENCE</scope>
    <source>
        <strain evidence="1">M-15738</strain>
        <tissue evidence="1">Blood</tissue>
    </source>
</reference>
<dbReference type="EMBL" id="JADWDJ010000009">
    <property type="protein sequence ID" value="KAG5275986.1"/>
    <property type="molecule type" value="Genomic_DNA"/>
</dbReference>
<dbReference type="AlphaFoldDB" id="A0AAV6GQA2"/>
<dbReference type="Proteomes" id="UP000823561">
    <property type="component" value="Chromosome 9"/>
</dbReference>
<evidence type="ECO:0000313" key="2">
    <source>
        <dbReference type="Proteomes" id="UP000823561"/>
    </source>
</evidence>
<accession>A0AAV6GQA2</accession>
<name>A0AAV6GQA2_9TELE</name>
<protein>
    <submittedName>
        <fullName evidence="1">Uncharacterized protein</fullName>
    </submittedName>
</protein>
<keyword evidence="2" id="KW-1185">Reference proteome</keyword>
<evidence type="ECO:0000313" key="1">
    <source>
        <dbReference type="EMBL" id="KAG5275986.1"/>
    </source>
</evidence>
<comment type="caution">
    <text evidence="1">The sequence shown here is derived from an EMBL/GenBank/DDBJ whole genome shotgun (WGS) entry which is preliminary data.</text>
</comment>
<gene>
    <name evidence="1" type="ORF">AALO_G00126680</name>
</gene>
<organism evidence="1 2">
    <name type="scientific">Alosa alosa</name>
    <name type="common">allis shad</name>
    <dbReference type="NCBI Taxonomy" id="278164"/>
    <lineage>
        <taxon>Eukaryota</taxon>
        <taxon>Metazoa</taxon>
        <taxon>Chordata</taxon>
        <taxon>Craniata</taxon>
        <taxon>Vertebrata</taxon>
        <taxon>Euteleostomi</taxon>
        <taxon>Actinopterygii</taxon>
        <taxon>Neopterygii</taxon>
        <taxon>Teleostei</taxon>
        <taxon>Clupei</taxon>
        <taxon>Clupeiformes</taxon>
        <taxon>Clupeoidei</taxon>
        <taxon>Clupeidae</taxon>
        <taxon>Alosa</taxon>
    </lineage>
</organism>